<name>A0AAV1IBI5_9CHLO</name>
<sequence length="133" mass="14141">MLAKSGHSPSAPHLRRCAWRCSLAVTCCAGGFDAAVAHASRIMAPNKQPRDRKAILEGLLGLLPTTDKALGQVSRGSLEALHSMLSLHGSPGLRHLAFVALMRLGRQAPTLFRKDEDPAHDATEGMPPGNAFV</sequence>
<accession>A0AAV1IBI5</accession>
<proteinExistence type="predicted"/>
<protein>
    <submittedName>
        <fullName evidence="1">Uncharacterized protein</fullName>
    </submittedName>
</protein>
<dbReference type="EMBL" id="CAUYUE010000011">
    <property type="protein sequence ID" value="CAK0784698.1"/>
    <property type="molecule type" value="Genomic_DNA"/>
</dbReference>
<comment type="caution">
    <text evidence="1">The sequence shown here is derived from an EMBL/GenBank/DDBJ whole genome shotgun (WGS) entry which is preliminary data.</text>
</comment>
<organism evidence="1 2">
    <name type="scientific">Coccomyxa viridis</name>
    <dbReference type="NCBI Taxonomy" id="1274662"/>
    <lineage>
        <taxon>Eukaryota</taxon>
        <taxon>Viridiplantae</taxon>
        <taxon>Chlorophyta</taxon>
        <taxon>core chlorophytes</taxon>
        <taxon>Trebouxiophyceae</taxon>
        <taxon>Trebouxiophyceae incertae sedis</taxon>
        <taxon>Coccomyxaceae</taxon>
        <taxon>Coccomyxa</taxon>
    </lineage>
</organism>
<dbReference type="AlphaFoldDB" id="A0AAV1IBI5"/>
<reference evidence="1 2" key="1">
    <citation type="submission" date="2023-10" db="EMBL/GenBank/DDBJ databases">
        <authorList>
            <person name="Maclean D."/>
            <person name="Macfadyen A."/>
        </authorList>
    </citation>
    <scope>NUCLEOTIDE SEQUENCE [LARGE SCALE GENOMIC DNA]</scope>
</reference>
<gene>
    <name evidence="1" type="ORF">CVIRNUC_007902</name>
</gene>
<keyword evidence="2" id="KW-1185">Reference proteome</keyword>
<evidence type="ECO:0000313" key="1">
    <source>
        <dbReference type="EMBL" id="CAK0784698.1"/>
    </source>
</evidence>
<dbReference type="Proteomes" id="UP001314263">
    <property type="component" value="Unassembled WGS sequence"/>
</dbReference>
<evidence type="ECO:0000313" key="2">
    <source>
        <dbReference type="Proteomes" id="UP001314263"/>
    </source>
</evidence>